<dbReference type="OrthoDB" id="5405107at2759"/>
<feature type="transmembrane region" description="Helical" evidence="1">
    <location>
        <begin position="133"/>
        <end position="152"/>
    </location>
</feature>
<keyword evidence="1" id="KW-0812">Transmembrane</keyword>
<feature type="transmembrane region" description="Helical" evidence="1">
    <location>
        <begin position="60"/>
        <end position="79"/>
    </location>
</feature>
<keyword evidence="1" id="KW-1133">Transmembrane helix</keyword>
<proteinExistence type="predicted"/>
<keyword evidence="2" id="KW-0732">Signal</keyword>
<feature type="transmembrane region" description="Helical" evidence="1">
    <location>
        <begin position="158"/>
        <end position="177"/>
    </location>
</feature>
<evidence type="ECO:0000313" key="3">
    <source>
        <dbReference type="EMBL" id="KAF2650314.1"/>
    </source>
</evidence>
<organism evidence="3 4">
    <name type="scientific">Lophiostoma macrostomum CBS 122681</name>
    <dbReference type="NCBI Taxonomy" id="1314788"/>
    <lineage>
        <taxon>Eukaryota</taxon>
        <taxon>Fungi</taxon>
        <taxon>Dikarya</taxon>
        <taxon>Ascomycota</taxon>
        <taxon>Pezizomycotina</taxon>
        <taxon>Dothideomycetes</taxon>
        <taxon>Pleosporomycetidae</taxon>
        <taxon>Pleosporales</taxon>
        <taxon>Lophiostomataceae</taxon>
        <taxon>Lophiostoma</taxon>
    </lineage>
</organism>
<evidence type="ECO:0000313" key="4">
    <source>
        <dbReference type="Proteomes" id="UP000799324"/>
    </source>
</evidence>
<feature type="signal peptide" evidence="2">
    <location>
        <begin position="1"/>
        <end position="18"/>
    </location>
</feature>
<evidence type="ECO:0000256" key="1">
    <source>
        <dbReference type="SAM" id="Phobius"/>
    </source>
</evidence>
<accession>A0A6A6SVS3</accession>
<protein>
    <recommendedName>
        <fullName evidence="5">DUF1772-domain-containing protein</fullName>
    </recommendedName>
</protein>
<gene>
    <name evidence="3" type="ORF">K491DRAFT_720859</name>
</gene>
<keyword evidence="1" id="KW-0472">Membrane</keyword>
<name>A0A6A6SVS3_9PLEO</name>
<dbReference type="Proteomes" id="UP000799324">
    <property type="component" value="Unassembled WGS sequence"/>
</dbReference>
<reference evidence="3" key="1">
    <citation type="journal article" date="2020" name="Stud. Mycol.">
        <title>101 Dothideomycetes genomes: a test case for predicting lifestyles and emergence of pathogens.</title>
        <authorList>
            <person name="Haridas S."/>
            <person name="Albert R."/>
            <person name="Binder M."/>
            <person name="Bloem J."/>
            <person name="Labutti K."/>
            <person name="Salamov A."/>
            <person name="Andreopoulos B."/>
            <person name="Baker S."/>
            <person name="Barry K."/>
            <person name="Bills G."/>
            <person name="Bluhm B."/>
            <person name="Cannon C."/>
            <person name="Castanera R."/>
            <person name="Culley D."/>
            <person name="Daum C."/>
            <person name="Ezra D."/>
            <person name="Gonzalez J."/>
            <person name="Henrissat B."/>
            <person name="Kuo A."/>
            <person name="Liang C."/>
            <person name="Lipzen A."/>
            <person name="Lutzoni F."/>
            <person name="Magnuson J."/>
            <person name="Mondo S."/>
            <person name="Nolan M."/>
            <person name="Ohm R."/>
            <person name="Pangilinan J."/>
            <person name="Park H.-J."/>
            <person name="Ramirez L."/>
            <person name="Alfaro M."/>
            <person name="Sun H."/>
            <person name="Tritt A."/>
            <person name="Yoshinaga Y."/>
            <person name="Zwiers L.-H."/>
            <person name="Turgeon B."/>
            <person name="Goodwin S."/>
            <person name="Spatafora J."/>
            <person name="Crous P."/>
            <person name="Grigoriev I."/>
        </authorList>
    </citation>
    <scope>NUCLEOTIDE SEQUENCE</scope>
    <source>
        <strain evidence="3">CBS 122681</strain>
    </source>
</reference>
<evidence type="ECO:0000256" key="2">
    <source>
        <dbReference type="SAM" id="SignalP"/>
    </source>
</evidence>
<dbReference type="AlphaFoldDB" id="A0A6A6SVS3"/>
<feature type="chain" id="PRO_5025618607" description="DUF1772-domain-containing protein" evidence="2">
    <location>
        <begin position="19"/>
        <end position="178"/>
    </location>
</feature>
<evidence type="ECO:0008006" key="5">
    <source>
        <dbReference type="Google" id="ProtNLM"/>
    </source>
</evidence>
<dbReference type="EMBL" id="MU004459">
    <property type="protein sequence ID" value="KAF2650314.1"/>
    <property type="molecule type" value="Genomic_DNA"/>
</dbReference>
<keyword evidence="4" id="KW-1185">Reference proteome</keyword>
<sequence length="178" mass="19736">MLSAILPLVHILVYSAYALNISYETITRLQKYEEQSEKAAEWSNTAAERLRKTRTTQGSGAISIATSVVTALTLLLPFVPIRSRKAHLALSGINTGTLLLSRFYMAQFWNDRNQVQVPFVQKFNEAIKQSERLVRILGVLSASWAIAGWTWWLHPSGVWGLALYGSLVAVITVLGGGF</sequence>